<accession>A0A151ML72</accession>
<comment type="caution">
    <text evidence="2">The sequence shown here is derived from an EMBL/GenBank/DDBJ whole genome shotgun (WGS) entry which is preliminary data.</text>
</comment>
<name>A0A151ML72_ALLMI</name>
<reference evidence="2 3" key="1">
    <citation type="journal article" date="2012" name="Genome Biol.">
        <title>Sequencing three crocodilian genomes to illuminate the evolution of archosaurs and amniotes.</title>
        <authorList>
            <person name="St John J.A."/>
            <person name="Braun E.L."/>
            <person name="Isberg S.R."/>
            <person name="Miles L.G."/>
            <person name="Chong A.Y."/>
            <person name="Gongora J."/>
            <person name="Dalzell P."/>
            <person name="Moran C."/>
            <person name="Bed'hom B."/>
            <person name="Abzhanov A."/>
            <person name="Burgess S.C."/>
            <person name="Cooksey A.M."/>
            <person name="Castoe T.A."/>
            <person name="Crawford N.G."/>
            <person name="Densmore L.D."/>
            <person name="Drew J.C."/>
            <person name="Edwards S.V."/>
            <person name="Faircloth B.C."/>
            <person name="Fujita M.K."/>
            <person name="Greenwold M.J."/>
            <person name="Hoffmann F.G."/>
            <person name="Howard J.M."/>
            <person name="Iguchi T."/>
            <person name="Janes D.E."/>
            <person name="Khan S.Y."/>
            <person name="Kohno S."/>
            <person name="de Koning A.J."/>
            <person name="Lance S.L."/>
            <person name="McCarthy F.M."/>
            <person name="McCormack J.E."/>
            <person name="Merchant M.E."/>
            <person name="Peterson D.G."/>
            <person name="Pollock D.D."/>
            <person name="Pourmand N."/>
            <person name="Raney B.J."/>
            <person name="Roessler K.A."/>
            <person name="Sanford J.R."/>
            <person name="Sawyer R.H."/>
            <person name="Schmidt C.J."/>
            <person name="Triplett E.W."/>
            <person name="Tuberville T.D."/>
            <person name="Venegas-Anaya M."/>
            <person name="Howard J.T."/>
            <person name="Jarvis E.D."/>
            <person name="Guillette L.J.Jr."/>
            <person name="Glenn T.C."/>
            <person name="Green R.E."/>
            <person name="Ray D.A."/>
        </authorList>
    </citation>
    <scope>NUCLEOTIDE SEQUENCE [LARGE SCALE GENOMIC DNA]</scope>
    <source>
        <strain evidence="2">KSC_2009_1</strain>
    </source>
</reference>
<organism evidence="2 3">
    <name type="scientific">Alligator mississippiensis</name>
    <name type="common">American alligator</name>
    <dbReference type="NCBI Taxonomy" id="8496"/>
    <lineage>
        <taxon>Eukaryota</taxon>
        <taxon>Metazoa</taxon>
        <taxon>Chordata</taxon>
        <taxon>Craniata</taxon>
        <taxon>Vertebrata</taxon>
        <taxon>Euteleostomi</taxon>
        <taxon>Archelosauria</taxon>
        <taxon>Archosauria</taxon>
        <taxon>Crocodylia</taxon>
        <taxon>Alligatoridae</taxon>
        <taxon>Alligatorinae</taxon>
        <taxon>Alligator</taxon>
    </lineage>
</organism>
<dbReference type="AlphaFoldDB" id="A0A151ML72"/>
<dbReference type="Proteomes" id="UP000050525">
    <property type="component" value="Unassembled WGS sequence"/>
</dbReference>
<evidence type="ECO:0000313" key="3">
    <source>
        <dbReference type="Proteomes" id="UP000050525"/>
    </source>
</evidence>
<evidence type="ECO:0000256" key="1">
    <source>
        <dbReference type="SAM" id="MobiDB-lite"/>
    </source>
</evidence>
<gene>
    <name evidence="2" type="ORF">Y1Q_0001813</name>
</gene>
<sequence>MRRASQQCIVMSSCQHRAKCCNVGAEVRTSLVLEIKPDLAFQRELGSSAPREQKGQTKFTRGPGQNANTKIPTRVQWCLT</sequence>
<feature type="compositionally biased region" description="Polar residues" evidence="1">
    <location>
        <begin position="56"/>
        <end position="71"/>
    </location>
</feature>
<dbReference type="EMBL" id="AKHW03005917">
    <property type="protein sequence ID" value="KYO25199.1"/>
    <property type="molecule type" value="Genomic_DNA"/>
</dbReference>
<proteinExistence type="predicted"/>
<keyword evidence="3" id="KW-1185">Reference proteome</keyword>
<protein>
    <submittedName>
        <fullName evidence="2">Uncharacterized protein</fullName>
    </submittedName>
</protein>
<evidence type="ECO:0000313" key="2">
    <source>
        <dbReference type="EMBL" id="KYO25199.1"/>
    </source>
</evidence>
<feature type="region of interest" description="Disordered" evidence="1">
    <location>
        <begin position="45"/>
        <end position="72"/>
    </location>
</feature>